<gene>
    <name evidence="7" type="ORF">PV06_02814</name>
</gene>
<dbReference type="HOGENOM" id="CLU_006937_7_1_1"/>
<proteinExistence type="inferred from homology"/>
<dbReference type="GeneID" id="27354888"/>
<protein>
    <recommendedName>
        <fullName evidence="9">FAD/NAD(P)-binding domain-containing protein</fullName>
    </recommendedName>
</protein>
<feature type="transmembrane region" description="Helical" evidence="6">
    <location>
        <begin position="47"/>
        <end position="70"/>
    </location>
</feature>
<accession>A0A0D2DVV7</accession>
<dbReference type="SUPFAM" id="SSF51905">
    <property type="entry name" value="FAD/NAD(P)-binding domain"/>
    <property type="match status" value="2"/>
</dbReference>
<dbReference type="EMBL" id="KN847333">
    <property type="protein sequence ID" value="KIW47223.1"/>
    <property type="molecule type" value="Genomic_DNA"/>
</dbReference>
<dbReference type="GO" id="GO:0050661">
    <property type="term" value="F:NADP binding"/>
    <property type="evidence" value="ECO:0007669"/>
    <property type="project" value="InterPro"/>
</dbReference>
<keyword evidence="6" id="KW-0812">Transmembrane</keyword>
<keyword evidence="6" id="KW-0472">Membrane</keyword>
<dbReference type="VEuPathDB" id="FungiDB:PV06_02814"/>
<feature type="transmembrane region" description="Helical" evidence="6">
    <location>
        <begin position="579"/>
        <end position="601"/>
    </location>
</feature>
<evidence type="ECO:0000256" key="3">
    <source>
        <dbReference type="ARBA" id="ARBA00022630"/>
    </source>
</evidence>
<dbReference type="InterPro" id="IPR051209">
    <property type="entry name" value="FAD-bind_Monooxygenase_sf"/>
</dbReference>
<dbReference type="InterPro" id="IPR036188">
    <property type="entry name" value="FAD/NAD-bd_sf"/>
</dbReference>
<evidence type="ECO:0000313" key="8">
    <source>
        <dbReference type="Proteomes" id="UP000053342"/>
    </source>
</evidence>
<keyword evidence="4" id="KW-0274">FAD</keyword>
<evidence type="ECO:0000313" key="7">
    <source>
        <dbReference type="EMBL" id="KIW47223.1"/>
    </source>
</evidence>
<dbReference type="Proteomes" id="UP000053342">
    <property type="component" value="Unassembled WGS sequence"/>
</dbReference>
<sequence>MLRASTIQLSDSEKSGVSGYLPLHRRHTAAIDSTLPWPEATVSNDNFTNIAVVIIGGGISGMCIAIDLLVKRQIRNFIIVEKSGGFGGTWRDNKFPGCCCDVFSVLYSYSFAQNPQWSRRYPGQEEILDYLTDVAQKYGLYKYARFHTAVDAANWNDTTCKWEVTVSVGGGKESEFSSSYKITSDFLVGATGQLNKPKGINVPGYNEFEGKMMHSARWDWSYDMRGKRIAIIGTGATTAQIAPEVAKVAAQVTICQRTPAWVIPRHDSKISSSTRLLYTYFPPARWRGRAEAMDLRETFHAAVTDADSSNADHMRHLNYNLIREQLADRPDLWDKVTPKYHPGCKRTVISDDYYLTLTRPNVHLETGPIECFTSSGIKFVNHDTANEFDLIVLATGFDTFGFLSPIKITGRNNRPLEDVWSKASHAYKGVTVPDLPNFGLLYGPNTNLSHNSLILVIEAQTRYLSVLIDKVLQARRRGETLALCPSEERTVSYCHELQLALQQTSFADPACTSWWRREDGIITNNWSGTAVDYQKNLSSIDWADYDAYGSAGYNIEVLKSTNKVTKIGRVVEETRLSRTALGVVLLGAVGLMVQGVLLNMWS</sequence>
<dbReference type="Pfam" id="PF00743">
    <property type="entry name" value="FMO-like"/>
    <property type="match status" value="1"/>
</dbReference>
<evidence type="ECO:0000256" key="5">
    <source>
        <dbReference type="ARBA" id="ARBA00023002"/>
    </source>
</evidence>
<evidence type="ECO:0000256" key="4">
    <source>
        <dbReference type="ARBA" id="ARBA00022827"/>
    </source>
</evidence>
<dbReference type="GO" id="GO:0050660">
    <property type="term" value="F:flavin adenine dinucleotide binding"/>
    <property type="evidence" value="ECO:0007669"/>
    <property type="project" value="InterPro"/>
</dbReference>
<evidence type="ECO:0000256" key="2">
    <source>
        <dbReference type="ARBA" id="ARBA00010139"/>
    </source>
</evidence>
<keyword evidence="8" id="KW-1185">Reference proteome</keyword>
<keyword evidence="3" id="KW-0285">Flavoprotein</keyword>
<dbReference type="OrthoDB" id="74360at2759"/>
<keyword evidence="5" id="KW-0560">Oxidoreductase</keyword>
<comment type="cofactor">
    <cofactor evidence="1">
        <name>FAD</name>
        <dbReference type="ChEBI" id="CHEBI:57692"/>
    </cofactor>
</comment>
<dbReference type="PANTHER" id="PTHR42877">
    <property type="entry name" value="L-ORNITHINE N(5)-MONOOXYGENASE-RELATED"/>
    <property type="match status" value="1"/>
</dbReference>
<name>A0A0D2DVV7_9EURO</name>
<keyword evidence="6" id="KW-1133">Transmembrane helix</keyword>
<comment type="similarity">
    <text evidence="2">Belongs to the FAD-binding monooxygenase family.</text>
</comment>
<dbReference type="InterPro" id="IPR020946">
    <property type="entry name" value="Flavin_mOase-like"/>
</dbReference>
<dbReference type="Gene3D" id="3.50.50.60">
    <property type="entry name" value="FAD/NAD(P)-binding domain"/>
    <property type="match status" value="2"/>
</dbReference>
<dbReference type="PANTHER" id="PTHR42877:SF4">
    <property type="entry name" value="FAD_NAD(P)-BINDING DOMAIN-CONTAINING PROTEIN-RELATED"/>
    <property type="match status" value="1"/>
</dbReference>
<evidence type="ECO:0000256" key="6">
    <source>
        <dbReference type="SAM" id="Phobius"/>
    </source>
</evidence>
<organism evidence="7 8">
    <name type="scientific">Exophiala oligosperma</name>
    <dbReference type="NCBI Taxonomy" id="215243"/>
    <lineage>
        <taxon>Eukaryota</taxon>
        <taxon>Fungi</taxon>
        <taxon>Dikarya</taxon>
        <taxon>Ascomycota</taxon>
        <taxon>Pezizomycotina</taxon>
        <taxon>Eurotiomycetes</taxon>
        <taxon>Chaetothyriomycetidae</taxon>
        <taxon>Chaetothyriales</taxon>
        <taxon>Herpotrichiellaceae</taxon>
        <taxon>Exophiala</taxon>
    </lineage>
</organism>
<dbReference type="AlphaFoldDB" id="A0A0D2DVV7"/>
<reference evidence="7 8" key="1">
    <citation type="submission" date="2015-01" db="EMBL/GenBank/DDBJ databases">
        <title>The Genome Sequence of Exophiala oligosperma CBS72588.</title>
        <authorList>
            <consortium name="The Broad Institute Genomics Platform"/>
            <person name="Cuomo C."/>
            <person name="de Hoog S."/>
            <person name="Gorbushina A."/>
            <person name="Stielow B."/>
            <person name="Teixiera M."/>
            <person name="Abouelleil A."/>
            <person name="Chapman S.B."/>
            <person name="Priest M."/>
            <person name="Young S.K."/>
            <person name="Wortman J."/>
            <person name="Nusbaum C."/>
            <person name="Birren B."/>
        </authorList>
    </citation>
    <scope>NUCLEOTIDE SEQUENCE [LARGE SCALE GENOMIC DNA]</scope>
    <source>
        <strain evidence="7 8">CBS 72588</strain>
    </source>
</reference>
<dbReference type="GO" id="GO:0004499">
    <property type="term" value="F:N,N-dimethylaniline monooxygenase activity"/>
    <property type="evidence" value="ECO:0007669"/>
    <property type="project" value="InterPro"/>
</dbReference>
<evidence type="ECO:0000256" key="1">
    <source>
        <dbReference type="ARBA" id="ARBA00001974"/>
    </source>
</evidence>
<evidence type="ECO:0008006" key="9">
    <source>
        <dbReference type="Google" id="ProtNLM"/>
    </source>
</evidence>
<dbReference type="RefSeq" id="XP_016267439.1">
    <property type="nucleotide sequence ID" value="XM_016403542.1"/>
</dbReference>